<dbReference type="SUPFAM" id="SSF56719">
    <property type="entry name" value="Type II DNA topoisomerase"/>
    <property type="match status" value="1"/>
</dbReference>
<evidence type="ECO:0000313" key="18">
    <source>
        <dbReference type="Proteomes" id="UP000015106"/>
    </source>
</evidence>
<dbReference type="Gramene" id="TuG1812G0400000002.01.T01">
    <property type="protein sequence ID" value="TuG1812G0400000002.01.T01"/>
    <property type="gene ID" value="TuG1812G0400000002.01"/>
</dbReference>
<evidence type="ECO:0000256" key="11">
    <source>
        <dbReference type="ARBA" id="ARBA00023235"/>
    </source>
</evidence>
<accession>A0A8R7U3K9</accession>
<evidence type="ECO:0000256" key="8">
    <source>
        <dbReference type="ARBA" id="ARBA00022842"/>
    </source>
</evidence>
<keyword evidence="5" id="KW-0479">Metal-binding</keyword>
<keyword evidence="10 12" id="KW-0238">DNA-binding</keyword>
<keyword evidence="6 13" id="KW-0547">Nucleotide-binding</keyword>
<keyword evidence="9 12" id="KW-0799">Topoisomerase</keyword>
<dbReference type="GO" id="GO:0005524">
    <property type="term" value="F:ATP binding"/>
    <property type="evidence" value="ECO:0007669"/>
    <property type="project" value="UniProtKB-UniRule"/>
</dbReference>
<dbReference type="InterPro" id="IPR013759">
    <property type="entry name" value="Topo_IIA_B_C"/>
</dbReference>
<dbReference type="Pfam" id="PF16898">
    <property type="entry name" value="TOPRIM_C"/>
    <property type="match status" value="1"/>
</dbReference>
<dbReference type="Pfam" id="PF00204">
    <property type="entry name" value="DNA_gyraseB"/>
    <property type="match status" value="1"/>
</dbReference>
<name>A0A8R7U3K9_TRIUA</name>
<dbReference type="SUPFAM" id="SSF55874">
    <property type="entry name" value="ATPase domain of HSP90 chaperone/DNA topoisomerase II/histidine kinase"/>
    <property type="match status" value="1"/>
</dbReference>
<dbReference type="FunFam" id="3.90.199.10:FF:000002">
    <property type="entry name" value="DNA topoisomerase 2"/>
    <property type="match status" value="1"/>
</dbReference>
<dbReference type="InterPro" id="IPR014721">
    <property type="entry name" value="Ribsml_uS5_D2-typ_fold_subgr"/>
</dbReference>
<comment type="catalytic activity">
    <reaction evidence="1 12 13">
        <text>ATP-dependent breakage, passage and rejoining of double-stranded DNA.</text>
        <dbReference type="EC" id="5.6.2.2"/>
    </reaction>
</comment>
<evidence type="ECO:0000256" key="12">
    <source>
        <dbReference type="PROSITE-ProRule" id="PRU01384"/>
    </source>
</evidence>
<dbReference type="InterPro" id="IPR013760">
    <property type="entry name" value="Topo_IIA-like_dom_sf"/>
</dbReference>
<dbReference type="InterPro" id="IPR020568">
    <property type="entry name" value="Ribosomal_Su5_D2-typ_SF"/>
</dbReference>
<comment type="similarity">
    <text evidence="4 13">Belongs to the type II topoisomerase family.</text>
</comment>
<feature type="region of interest" description="Disordered" evidence="15">
    <location>
        <begin position="285"/>
        <end position="316"/>
    </location>
</feature>
<dbReference type="Gene3D" id="3.30.230.10">
    <property type="match status" value="1"/>
</dbReference>
<dbReference type="FunFam" id="3.30.1360.40:FF:000003">
    <property type="entry name" value="DNA topoisomerase 2"/>
    <property type="match status" value="1"/>
</dbReference>
<protein>
    <recommendedName>
        <fullName evidence="13">DNA topoisomerase 2</fullName>
        <ecNumber evidence="13">5.6.2.2</ecNumber>
    </recommendedName>
</protein>
<dbReference type="InterPro" id="IPR001154">
    <property type="entry name" value="TopoII_euk"/>
</dbReference>
<feature type="domain" description="Topo IIA-type catalytic" evidence="16">
    <location>
        <begin position="572"/>
        <end position="992"/>
    </location>
</feature>
<evidence type="ECO:0000256" key="15">
    <source>
        <dbReference type="SAM" id="MobiDB-lite"/>
    </source>
</evidence>
<evidence type="ECO:0000256" key="5">
    <source>
        <dbReference type="ARBA" id="ARBA00022723"/>
    </source>
</evidence>
<dbReference type="Pfam" id="PF00521">
    <property type="entry name" value="DNA_topoisoIV"/>
    <property type="match status" value="1"/>
</dbReference>
<dbReference type="PROSITE" id="PS52040">
    <property type="entry name" value="TOPO_IIA"/>
    <property type="match status" value="1"/>
</dbReference>
<dbReference type="Gene3D" id="3.30.1490.30">
    <property type="match status" value="1"/>
</dbReference>
<dbReference type="InterPro" id="IPR002205">
    <property type="entry name" value="Topo_IIA_dom_A"/>
</dbReference>
<organism evidence="17 18">
    <name type="scientific">Triticum urartu</name>
    <name type="common">Red wild einkorn</name>
    <name type="synonym">Crithodium urartu</name>
    <dbReference type="NCBI Taxonomy" id="4572"/>
    <lineage>
        <taxon>Eukaryota</taxon>
        <taxon>Viridiplantae</taxon>
        <taxon>Streptophyta</taxon>
        <taxon>Embryophyta</taxon>
        <taxon>Tracheophyta</taxon>
        <taxon>Spermatophyta</taxon>
        <taxon>Magnoliopsida</taxon>
        <taxon>Liliopsida</taxon>
        <taxon>Poales</taxon>
        <taxon>Poaceae</taxon>
        <taxon>BOP clade</taxon>
        <taxon>Pooideae</taxon>
        <taxon>Triticodae</taxon>
        <taxon>Triticeae</taxon>
        <taxon>Triticinae</taxon>
        <taxon>Triticum</taxon>
    </lineage>
</organism>
<dbReference type="AlphaFoldDB" id="A0A8R7U3K9"/>
<dbReference type="CDD" id="cd03481">
    <property type="entry name" value="TopoIIA_Trans_ScTopoIIA"/>
    <property type="match status" value="1"/>
</dbReference>
<reference evidence="17" key="3">
    <citation type="submission" date="2022-06" db="UniProtKB">
        <authorList>
            <consortium name="EnsemblPlants"/>
        </authorList>
    </citation>
    <scope>IDENTIFICATION</scope>
</reference>
<dbReference type="GO" id="GO:0003918">
    <property type="term" value="F:DNA topoisomerase type II (double strand cut, ATP-hydrolyzing) activity"/>
    <property type="evidence" value="ECO:0007669"/>
    <property type="project" value="UniProtKB-UniRule"/>
</dbReference>
<evidence type="ECO:0000256" key="9">
    <source>
        <dbReference type="ARBA" id="ARBA00023029"/>
    </source>
</evidence>
<evidence type="ECO:0000256" key="10">
    <source>
        <dbReference type="ARBA" id="ARBA00023125"/>
    </source>
</evidence>
<reference evidence="18" key="1">
    <citation type="journal article" date="2013" name="Nature">
        <title>Draft genome of the wheat A-genome progenitor Triticum urartu.</title>
        <authorList>
            <person name="Ling H.Q."/>
            <person name="Zhao S."/>
            <person name="Liu D."/>
            <person name="Wang J."/>
            <person name="Sun H."/>
            <person name="Zhang C."/>
            <person name="Fan H."/>
            <person name="Li D."/>
            <person name="Dong L."/>
            <person name="Tao Y."/>
            <person name="Gao C."/>
            <person name="Wu H."/>
            <person name="Li Y."/>
            <person name="Cui Y."/>
            <person name="Guo X."/>
            <person name="Zheng S."/>
            <person name="Wang B."/>
            <person name="Yu K."/>
            <person name="Liang Q."/>
            <person name="Yang W."/>
            <person name="Lou X."/>
            <person name="Chen J."/>
            <person name="Feng M."/>
            <person name="Jian J."/>
            <person name="Zhang X."/>
            <person name="Luo G."/>
            <person name="Jiang Y."/>
            <person name="Liu J."/>
            <person name="Wang Z."/>
            <person name="Sha Y."/>
            <person name="Zhang B."/>
            <person name="Wu H."/>
            <person name="Tang D."/>
            <person name="Shen Q."/>
            <person name="Xue P."/>
            <person name="Zou S."/>
            <person name="Wang X."/>
            <person name="Liu X."/>
            <person name="Wang F."/>
            <person name="Yang Y."/>
            <person name="An X."/>
            <person name="Dong Z."/>
            <person name="Zhang K."/>
            <person name="Zhang X."/>
            <person name="Luo M.C."/>
            <person name="Dvorak J."/>
            <person name="Tong Y."/>
            <person name="Wang J."/>
            <person name="Yang H."/>
            <person name="Li Z."/>
            <person name="Wang D."/>
            <person name="Zhang A."/>
            <person name="Wang J."/>
        </authorList>
    </citation>
    <scope>NUCLEOTIDE SEQUENCE</scope>
    <source>
        <strain evidence="18">cv. G1812</strain>
    </source>
</reference>
<dbReference type="Gene3D" id="3.30.1360.40">
    <property type="match status" value="1"/>
</dbReference>
<proteinExistence type="inferred from homology"/>
<dbReference type="FunFam" id="3.40.50.670:FF:000001">
    <property type="entry name" value="DNA topoisomerase 2"/>
    <property type="match status" value="2"/>
</dbReference>
<evidence type="ECO:0000256" key="3">
    <source>
        <dbReference type="ARBA" id="ARBA00001946"/>
    </source>
</evidence>
<dbReference type="Gene3D" id="1.10.268.10">
    <property type="entry name" value="Topoisomerase, domain 3"/>
    <property type="match status" value="1"/>
</dbReference>
<dbReference type="GO" id="GO:0006265">
    <property type="term" value="P:DNA topological change"/>
    <property type="evidence" value="ECO:0007669"/>
    <property type="project" value="UniProtKB-UniRule"/>
</dbReference>
<dbReference type="Gene3D" id="3.30.565.10">
    <property type="entry name" value="Histidine kinase-like ATPase, C-terminal domain"/>
    <property type="match status" value="1"/>
</dbReference>
<dbReference type="GO" id="GO:0005634">
    <property type="term" value="C:nucleus"/>
    <property type="evidence" value="ECO:0007669"/>
    <property type="project" value="TreeGrafter"/>
</dbReference>
<keyword evidence="18" id="KW-1185">Reference proteome</keyword>
<evidence type="ECO:0000256" key="4">
    <source>
        <dbReference type="ARBA" id="ARBA00011080"/>
    </source>
</evidence>
<dbReference type="Gene3D" id="3.90.199.10">
    <property type="entry name" value="Topoisomerase II, domain 5"/>
    <property type="match status" value="1"/>
</dbReference>
<dbReference type="InterPro" id="IPR013506">
    <property type="entry name" value="Topo_IIA_bsu_dom2"/>
</dbReference>
<reference evidence="17" key="2">
    <citation type="submission" date="2018-03" db="EMBL/GenBank/DDBJ databases">
        <title>The Triticum urartu genome reveals the dynamic nature of wheat genome evolution.</title>
        <authorList>
            <person name="Ling H."/>
            <person name="Ma B."/>
            <person name="Shi X."/>
            <person name="Liu H."/>
            <person name="Dong L."/>
            <person name="Sun H."/>
            <person name="Cao Y."/>
            <person name="Gao Q."/>
            <person name="Zheng S."/>
            <person name="Li Y."/>
            <person name="Yu Y."/>
            <person name="Du H."/>
            <person name="Qi M."/>
            <person name="Li Y."/>
            <person name="Yu H."/>
            <person name="Cui Y."/>
            <person name="Wang N."/>
            <person name="Chen C."/>
            <person name="Wu H."/>
            <person name="Zhao Y."/>
            <person name="Zhang J."/>
            <person name="Li Y."/>
            <person name="Zhou W."/>
            <person name="Zhang B."/>
            <person name="Hu W."/>
            <person name="Eijk M."/>
            <person name="Tang J."/>
            <person name="Witsenboer H."/>
            <person name="Zhao S."/>
            <person name="Li Z."/>
            <person name="Zhang A."/>
            <person name="Wang D."/>
            <person name="Liang C."/>
        </authorList>
    </citation>
    <scope>NUCLEOTIDE SEQUENCE [LARGE SCALE GENOMIC DNA]</scope>
    <source>
        <strain evidence="17">cv. G1812</strain>
    </source>
</reference>
<comment type="cofactor">
    <cofactor evidence="2">
        <name>Ca(2+)</name>
        <dbReference type="ChEBI" id="CHEBI:29108"/>
    </cofactor>
</comment>
<keyword evidence="11 12" id="KW-0413">Isomerase</keyword>
<dbReference type="Proteomes" id="UP000015106">
    <property type="component" value="Chromosome 4"/>
</dbReference>
<evidence type="ECO:0000256" key="13">
    <source>
        <dbReference type="RuleBase" id="RU362094"/>
    </source>
</evidence>
<dbReference type="GO" id="GO:0000712">
    <property type="term" value="P:resolution of meiotic recombination intermediates"/>
    <property type="evidence" value="ECO:0007669"/>
    <property type="project" value="TreeGrafter"/>
</dbReference>
<dbReference type="PRINTS" id="PR01158">
    <property type="entry name" value="TOPISMRASEII"/>
</dbReference>
<dbReference type="EnsemblPlants" id="TuG1812G0400000002.01.T01">
    <property type="protein sequence ID" value="TuG1812G0400000002.01.T01"/>
    <property type="gene ID" value="TuG1812G0400000002.01"/>
</dbReference>
<comment type="subunit">
    <text evidence="13">Homodimer.</text>
</comment>
<dbReference type="InterPro" id="IPR050634">
    <property type="entry name" value="DNA_Topoisomerase_II"/>
</dbReference>
<dbReference type="InterPro" id="IPR036890">
    <property type="entry name" value="HATPase_C_sf"/>
</dbReference>
<dbReference type="GO" id="GO:0000819">
    <property type="term" value="P:sister chromatid segregation"/>
    <property type="evidence" value="ECO:0007669"/>
    <property type="project" value="TreeGrafter"/>
</dbReference>
<keyword evidence="7 13" id="KW-0067">ATP-binding</keyword>
<dbReference type="EC" id="5.6.2.2" evidence="13"/>
<comment type="cofactor">
    <cofactor evidence="3">
        <name>Mg(2+)</name>
        <dbReference type="ChEBI" id="CHEBI:18420"/>
    </cofactor>
</comment>
<dbReference type="SMART" id="SM00434">
    <property type="entry name" value="TOP4c"/>
    <property type="match status" value="1"/>
</dbReference>
<dbReference type="Gene3D" id="3.40.50.670">
    <property type="match status" value="1"/>
</dbReference>
<dbReference type="InterPro" id="IPR001241">
    <property type="entry name" value="Topo_IIA"/>
</dbReference>
<evidence type="ECO:0000259" key="16">
    <source>
        <dbReference type="PROSITE" id="PS52040"/>
    </source>
</evidence>
<feature type="coiled-coil region" evidence="14">
    <location>
        <begin position="899"/>
        <end position="926"/>
    </location>
</feature>
<evidence type="ECO:0000256" key="14">
    <source>
        <dbReference type="SAM" id="Coils"/>
    </source>
</evidence>
<dbReference type="PANTHER" id="PTHR10169:SF38">
    <property type="entry name" value="DNA TOPOISOMERASE 2"/>
    <property type="match status" value="1"/>
</dbReference>
<dbReference type="PANTHER" id="PTHR10169">
    <property type="entry name" value="DNA TOPOISOMERASE/GYRASE"/>
    <property type="match status" value="1"/>
</dbReference>
<dbReference type="FunFam" id="3.30.1490.30:FF:000001">
    <property type="entry name" value="DNA topoisomerase 2"/>
    <property type="match status" value="1"/>
</dbReference>
<dbReference type="GO" id="GO:0046872">
    <property type="term" value="F:metal ion binding"/>
    <property type="evidence" value="ECO:0007669"/>
    <property type="project" value="UniProtKB-KW"/>
</dbReference>
<dbReference type="InterPro" id="IPR013757">
    <property type="entry name" value="Topo_IIA_A_a_sf"/>
</dbReference>
<keyword evidence="8" id="KW-0460">Magnesium</keyword>
<evidence type="ECO:0000313" key="17">
    <source>
        <dbReference type="EnsemblPlants" id="TuG1812G0400000002.01.T01"/>
    </source>
</evidence>
<evidence type="ECO:0000256" key="7">
    <source>
        <dbReference type="ARBA" id="ARBA00022840"/>
    </source>
</evidence>
<dbReference type="SUPFAM" id="SSF54211">
    <property type="entry name" value="Ribosomal protein S5 domain 2-like"/>
    <property type="match status" value="1"/>
</dbReference>
<keyword evidence="14" id="KW-0175">Coiled coil</keyword>
<comment type="function">
    <text evidence="13">Control of topological states of DNA by transient breakage and subsequent rejoining of DNA strands. Topoisomerase II makes double-strand breaks.</text>
</comment>
<evidence type="ECO:0000256" key="2">
    <source>
        <dbReference type="ARBA" id="ARBA00001913"/>
    </source>
</evidence>
<dbReference type="InterPro" id="IPR031660">
    <property type="entry name" value="TOPRIM_C"/>
</dbReference>
<sequence length="1108" mass="126167">MHTTAGGPPVSLDEEEEGVYIPELIYGRITNVDDPDDLAPKLPNLFSTEFVIEIADGRLRQKSYKQAFYDNMGKRSKPTTRKCAKSANWTRVTFKPDLPKFNMTELDADIVALMKRRVLDMAGTLGKKVTVELNGEKVPVRSFSDYVQLYIDSASKEGIELPRLYKKVNDCWEVCVTLSEGQFQQVSFVNGIATIRGGTHVNHVTDQITSHLMRVVNKKKHIHIGPHTVKDRLWIFVNALIDNPAFDSLTKEALTFGPECHLPQEFLKTVSKLIMGSNLLSCAESEPNTEVHRTDGSKGTGPLRIPKLEDANDAGGSESEQCTLILTEGESAKALAMAGLSVVGRDKYGVFPLRQCTMLNARGATSTQLRQSRELQSLMEIIGLQLDKDYDSPKDLRYGHLMIMTNQDCDGYHEKGLLINFIHSQWPSLLKAPSFLSEFITPMVKATNIRSEAVKSFYSMPDYETWKKNLGGNASAWSVKYYKGLGTSTAQECRDYFEDIAHHKKDFYWADEKDDEAIELAFDKGKTGERKDWLYNYQPGTCLDRHQKSITYSDFIHKELILFSMADIERSIPSVVDGFKRGQRKVMFCSFKRHLVKEIKVSQFVGFVSEHSAYQYGETSVAHTIIGMAQDFVGSNNISLLEPRGQFGTRNSGGKDAATPKYICTMLPRIARLIFPKDDDVLLNYLHEEGVSIEPSWYMPIIPMVLVNGAEGIGTGWSTFVPNYNPRDIISNLKRLLKKENLVPMDPWYKGFKGSVKKRSSEESGSAYTVTGVIEQVSDTKLRITELPIHRWTYDYKDFLVSSCLNIQKEKSKHKNKEPPFLEDFKSYCDHETVNFEVLLSEQEMNNAKQEGLEKKFKLTDVIGTTNMHLFDPEGKIRKYDTPEDILEEFFGLRLEFYARRKQVMLEVLEKELRKLENRVRFIMALLAGDIIVNHSMLADLLLVLGQQRYDPFPKKAREEPIAVGDTERNDVSRLSRKRYSMLLVNLFHKQMDHAPGEILPAVQSLSVSCKDCGNGVLLASVCKCVRFTRSMICKQLLWMLILQSRHLQLFKNCYRSLMLCSGSQRNYPLVVPVTTKFRWCQVQCQSMSGHIDMHPTRKQRLRSKSVR</sequence>
<dbReference type="SMART" id="SM00433">
    <property type="entry name" value="TOP2c"/>
    <property type="match status" value="1"/>
</dbReference>
<evidence type="ECO:0000256" key="6">
    <source>
        <dbReference type="ARBA" id="ARBA00022741"/>
    </source>
</evidence>
<dbReference type="GO" id="GO:0003677">
    <property type="term" value="F:DNA binding"/>
    <property type="evidence" value="ECO:0007669"/>
    <property type="project" value="UniProtKB-UniRule"/>
</dbReference>
<feature type="active site" description="O-(5'-phospho-DNA)-tyrosine intermediate" evidence="12">
    <location>
        <position position="662"/>
    </location>
</feature>
<evidence type="ECO:0000256" key="1">
    <source>
        <dbReference type="ARBA" id="ARBA00000185"/>
    </source>
</evidence>
<dbReference type="InterPro" id="IPR013758">
    <property type="entry name" value="Topo_IIA_A/C_ab"/>
</dbReference>